<reference evidence="2 3" key="1">
    <citation type="submission" date="2021-04" db="EMBL/GenBank/DDBJ databases">
        <title>Draft Genome of Aeromonas popoffii ID682, isolated from a natural water source in Idaho.</title>
        <authorList>
            <person name="Testerman T."/>
            <person name="Graf J."/>
        </authorList>
    </citation>
    <scope>NUCLEOTIDE SEQUENCE [LARGE SCALE GENOMIC DNA]</scope>
    <source>
        <strain evidence="2 3">ID682</strain>
    </source>
</reference>
<sequence>MKRTLLVAVCSFGLLGGMASGVVQAADDIKTQQVQFKKGESGAIIKGTIQGHETLDYTLTANKGQSMAVTLTGKSSTYFNILPPGSTGEAIFIGSSEGNNFQANLPAKGTYTIRVYQMGAAETSKAKHAFKLEVNISD</sequence>
<gene>
    <name evidence="2" type="ORF">KAT72_17495</name>
</gene>
<keyword evidence="3" id="KW-1185">Reference proteome</keyword>
<comment type="caution">
    <text evidence="2">The sequence shown here is derived from an EMBL/GenBank/DDBJ whole genome shotgun (WGS) entry which is preliminary data.</text>
</comment>
<proteinExistence type="predicted"/>
<protein>
    <submittedName>
        <fullName evidence="2">PPC domain-containing protein</fullName>
    </submittedName>
</protein>
<evidence type="ECO:0000256" key="1">
    <source>
        <dbReference type="SAM" id="SignalP"/>
    </source>
</evidence>
<feature type="chain" id="PRO_5046621914" evidence="1">
    <location>
        <begin position="26"/>
        <end position="138"/>
    </location>
</feature>
<dbReference type="Proteomes" id="UP000675653">
    <property type="component" value="Unassembled WGS sequence"/>
</dbReference>
<keyword evidence="1" id="KW-0732">Signal</keyword>
<evidence type="ECO:0000313" key="3">
    <source>
        <dbReference type="Proteomes" id="UP000675653"/>
    </source>
</evidence>
<feature type="signal peptide" evidence="1">
    <location>
        <begin position="1"/>
        <end position="25"/>
    </location>
</feature>
<name>A0ABS5GUE2_9GAMM</name>
<evidence type="ECO:0000313" key="2">
    <source>
        <dbReference type="EMBL" id="MBR7630766.1"/>
    </source>
</evidence>
<dbReference type="RefSeq" id="WP_212514381.1">
    <property type="nucleotide sequence ID" value="NZ_CAWQDX010000076.1"/>
</dbReference>
<dbReference type="SUPFAM" id="SSF89260">
    <property type="entry name" value="Collagen-binding domain"/>
    <property type="match status" value="1"/>
</dbReference>
<organism evidence="2 3">
    <name type="scientific">Aeromonas popoffii</name>
    <dbReference type="NCBI Taxonomy" id="70856"/>
    <lineage>
        <taxon>Bacteria</taxon>
        <taxon>Pseudomonadati</taxon>
        <taxon>Pseudomonadota</taxon>
        <taxon>Gammaproteobacteria</taxon>
        <taxon>Aeromonadales</taxon>
        <taxon>Aeromonadaceae</taxon>
        <taxon>Aeromonas</taxon>
    </lineage>
</organism>
<dbReference type="EMBL" id="JAGRZL010000051">
    <property type="protein sequence ID" value="MBR7630766.1"/>
    <property type="molecule type" value="Genomic_DNA"/>
</dbReference>
<accession>A0ABS5GUE2</accession>
<dbReference type="Gene3D" id="2.60.120.380">
    <property type="match status" value="1"/>
</dbReference>